<evidence type="ECO:0000313" key="11">
    <source>
        <dbReference type="Proteomes" id="UP000183898"/>
    </source>
</evidence>
<comment type="subcellular location">
    <subcellularLocation>
        <location evidence="1">Cell inner membrane</location>
        <topology evidence="1">Multi-pass membrane protein</topology>
    </subcellularLocation>
</comment>
<dbReference type="GO" id="GO:0015627">
    <property type="term" value="C:type II protein secretion system complex"/>
    <property type="evidence" value="ECO:0007669"/>
    <property type="project" value="InterPro"/>
</dbReference>
<keyword evidence="3" id="KW-1003">Cell membrane</keyword>
<name>A0A1H8HHM0_9PROT</name>
<evidence type="ECO:0000256" key="3">
    <source>
        <dbReference type="ARBA" id="ARBA00022475"/>
    </source>
</evidence>
<sequence length="401" mass="44027">MEAYRYEALDSEGRRVTGVLQADTARQARAQLRAQGLLPSAVDQVRGRERDQAPWVRGLRPEQLSLLTRQMATLLTAGLTVEQSLAALIESAEEPMTREVLGGVKTEVIAGLSLSAALGSYSRSFPDFYRALVHGGEESGTLPLVLRHLAEYLDARQTLKQKTSLALLYPALVTIIAIIIVAGLLMYVVPQVVQVFQHSRQSLPLLTRALIGLSDFLLMSWPYLIIAIVGGALSARVALRRDDTRYRWHALMLRTAWLGSLIRSSNTSRFASTLSILVGGGVPLLKALSSGARVMSNMVMRKAIENTIEQVREGASLSRALRETRVFPPLLVHLVASGEMSGKLKEMLERAAQLEAQALERRLGVFLTLLEPIMILVMGGVVLMIVLAILLPIMEINQLVH</sequence>
<dbReference type="PANTHER" id="PTHR30012:SF0">
    <property type="entry name" value="TYPE II SECRETION SYSTEM PROTEIN F-RELATED"/>
    <property type="match status" value="1"/>
</dbReference>
<dbReference type="PANTHER" id="PTHR30012">
    <property type="entry name" value="GENERAL SECRETION PATHWAY PROTEIN"/>
    <property type="match status" value="1"/>
</dbReference>
<organism evidence="10 11">
    <name type="scientific">Nitrosospira multiformis</name>
    <dbReference type="NCBI Taxonomy" id="1231"/>
    <lineage>
        <taxon>Bacteria</taxon>
        <taxon>Pseudomonadati</taxon>
        <taxon>Pseudomonadota</taxon>
        <taxon>Betaproteobacteria</taxon>
        <taxon>Nitrosomonadales</taxon>
        <taxon>Nitrosomonadaceae</taxon>
        <taxon>Nitrosospira</taxon>
    </lineage>
</organism>
<evidence type="ECO:0000313" key="10">
    <source>
        <dbReference type="EMBL" id="SEN55640.1"/>
    </source>
</evidence>
<dbReference type="NCBIfam" id="TIGR02120">
    <property type="entry name" value="GspF"/>
    <property type="match status" value="1"/>
</dbReference>
<feature type="domain" description="Type II secretion system protein GspF" evidence="9">
    <location>
        <begin position="270"/>
        <end position="392"/>
    </location>
</feature>
<dbReference type="InterPro" id="IPR011850">
    <property type="entry name" value="T2SS_GspF"/>
</dbReference>
<evidence type="ECO:0000256" key="1">
    <source>
        <dbReference type="ARBA" id="ARBA00004429"/>
    </source>
</evidence>
<feature type="transmembrane region" description="Helical" evidence="8">
    <location>
        <begin position="209"/>
        <end position="234"/>
    </location>
</feature>
<keyword evidence="5 8" id="KW-0812">Transmembrane</keyword>
<dbReference type="EMBL" id="FOCT01000005">
    <property type="protein sequence ID" value="SEN55640.1"/>
    <property type="molecule type" value="Genomic_DNA"/>
</dbReference>
<dbReference type="GO" id="GO:0015628">
    <property type="term" value="P:protein secretion by the type II secretion system"/>
    <property type="evidence" value="ECO:0007669"/>
    <property type="project" value="InterPro"/>
</dbReference>
<dbReference type="GO" id="GO:0005886">
    <property type="term" value="C:plasma membrane"/>
    <property type="evidence" value="ECO:0007669"/>
    <property type="project" value="UniProtKB-SubCell"/>
</dbReference>
<dbReference type="InterPro" id="IPR042094">
    <property type="entry name" value="T2SS_GspF_sf"/>
</dbReference>
<gene>
    <name evidence="10" type="ORF">SAMN05216404_105136</name>
</gene>
<dbReference type="InterPro" id="IPR018076">
    <property type="entry name" value="T2SS_GspF_dom"/>
</dbReference>
<keyword evidence="4" id="KW-0997">Cell inner membrane</keyword>
<protein>
    <submittedName>
        <fullName evidence="10">Type II secretion system protein F (GspF)</fullName>
    </submittedName>
</protein>
<feature type="transmembrane region" description="Helical" evidence="8">
    <location>
        <begin position="166"/>
        <end position="189"/>
    </location>
</feature>
<keyword evidence="6 8" id="KW-1133">Transmembrane helix</keyword>
<proteinExistence type="inferred from homology"/>
<dbReference type="FunFam" id="1.20.81.30:FF:000001">
    <property type="entry name" value="Type II secretion system protein F"/>
    <property type="match status" value="2"/>
</dbReference>
<keyword evidence="7 8" id="KW-0472">Membrane</keyword>
<evidence type="ECO:0000256" key="2">
    <source>
        <dbReference type="ARBA" id="ARBA00005745"/>
    </source>
</evidence>
<dbReference type="Gene3D" id="1.20.81.30">
    <property type="entry name" value="Type II secretion system (T2SS), domain F"/>
    <property type="match status" value="2"/>
</dbReference>
<dbReference type="Proteomes" id="UP000183898">
    <property type="component" value="Unassembled WGS sequence"/>
</dbReference>
<reference evidence="10 11" key="1">
    <citation type="submission" date="2016-10" db="EMBL/GenBank/DDBJ databases">
        <authorList>
            <person name="de Groot N.N."/>
        </authorList>
    </citation>
    <scope>NUCLEOTIDE SEQUENCE [LARGE SCALE GENOMIC DNA]</scope>
    <source>
        <strain evidence="10 11">Nl18</strain>
    </source>
</reference>
<evidence type="ECO:0000256" key="7">
    <source>
        <dbReference type="ARBA" id="ARBA00023136"/>
    </source>
</evidence>
<dbReference type="InterPro" id="IPR003004">
    <property type="entry name" value="GspF/PilC"/>
</dbReference>
<evidence type="ECO:0000256" key="6">
    <source>
        <dbReference type="ARBA" id="ARBA00022989"/>
    </source>
</evidence>
<dbReference type="PRINTS" id="PR00812">
    <property type="entry name" value="BCTERIALGSPF"/>
</dbReference>
<feature type="domain" description="Type II secretion system protein GspF" evidence="9">
    <location>
        <begin position="68"/>
        <end position="190"/>
    </location>
</feature>
<feature type="transmembrane region" description="Helical" evidence="8">
    <location>
        <begin position="369"/>
        <end position="394"/>
    </location>
</feature>
<dbReference type="AlphaFoldDB" id="A0A1H8HHM0"/>
<dbReference type="RefSeq" id="WP_074745818.1">
    <property type="nucleotide sequence ID" value="NZ_FOCT01000005.1"/>
</dbReference>
<evidence type="ECO:0000259" key="9">
    <source>
        <dbReference type="Pfam" id="PF00482"/>
    </source>
</evidence>
<dbReference type="Pfam" id="PF00482">
    <property type="entry name" value="T2SSF"/>
    <property type="match status" value="2"/>
</dbReference>
<evidence type="ECO:0000256" key="5">
    <source>
        <dbReference type="ARBA" id="ARBA00022692"/>
    </source>
</evidence>
<evidence type="ECO:0000256" key="8">
    <source>
        <dbReference type="SAM" id="Phobius"/>
    </source>
</evidence>
<accession>A0A1H8HHM0</accession>
<comment type="similarity">
    <text evidence="2">Belongs to the GSP F family.</text>
</comment>
<evidence type="ECO:0000256" key="4">
    <source>
        <dbReference type="ARBA" id="ARBA00022519"/>
    </source>
</evidence>